<dbReference type="InterPro" id="IPR036390">
    <property type="entry name" value="WH_DNA-bd_sf"/>
</dbReference>
<dbReference type="GO" id="GO:0045892">
    <property type="term" value="P:negative regulation of DNA-templated transcription"/>
    <property type="evidence" value="ECO:0007669"/>
    <property type="project" value="InterPro"/>
</dbReference>
<dbReference type="InterPro" id="IPR000835">
    <property type="entry name" value="HTH_MarR-typ"/>
</dbReference>
<dbReference type="GO" id="GO:0003677">
    <property type="term" value="F:DNA binding"/>
    <property type="evidence" value="ECO:0007669"/>
    <property type="project" value="InterPro"/>
</dbReference>
<dbReference type="RefSeq" id="WP_093158295.1">
    <property type="nucleotide sequence ID" value="NZ_FNEK01000034.1"/>
</dbReference>
<evidence type="ECO:0000313" key="2">
    <source>
        <dbReference type="EMBL" id="SDK23537.1"/>
    </source>
</evidence>
<dbReference type="InterPro" id="IPR012712">
    <property type="entry name" value="HpaR/FarR"/>
</dbReference>
<dbReference type="InterPro" id="IPR036388">
    <property type="entry name" value="WH-like_DNA-bd_sf"/>
</dbReference>
<proteinExistence type="predicted"/>
<sequence length="155" mass="17453">MVAPESIHDGFELANTRRTLPILLLSAREAVMEHFRPLLHAHDITEQQWRVIRVLQERGEMDASRLADLACILAPSLTRMIKALEARKLVASRRDETDGRRSLISLTEKGRTFIATVAPSSARIYADIEARVGTELLQRLTDDLVALRTALDDEL</sequence>
<accession>A0A1G9A8A5</accession>
<reference evidence="2 3" key="1">
    <citation type="submission" date="2016-10" db="EMBL/GenBank/DDBJ databases">
        <authorList>
            <person name="de Groot N.N."/>
        </authorList>
    </citation>
    <scope>NUCLEOTIDE SEQUENCE [LARGE SCALE GENOMIC DNA]</scope>
    <source>
        <strain evidence="2 3">DSM 25294</strain>
    </source>
</reference>
<dbReference type="EMBL" id="FNEK01000034">
    <property type="protein sequence ID" value="SDK23537.1"/>
    <property type="molecule type" value="Genomic_DNA"/>
</dbReference>
<dbReference type="OrthoDB" id="8588347at2"/>
<name>A0A1G9A8A5_9RHOB</name>
<evidence type="ECO:0000259" key="1">
    <source>
        <dbReference type="PROSITE" id="PS50995"/>
    </source>
</evidence>
<dbReference type="Gene3D" id="1.10.10.10">
    <property type="entry name" value="Winged helix-like DNA-binding domain superfamily/Winged helix DNA-binding domain"/>
    <property type="match status" value="1"/>
</dbReference>
<keyword evidence="3" id="KW-1185">Reference proteome</keyword>
<dbReference type="Pfam" id="PF01047">
    <property type="entry name" value="MarR"/>
    <property type="match status" value="1"/>
</dbReference>
<feature type="domain" description="HTH marR-type" evidence="1">
    <location>
        <begin position="17"/>
        <end position="155"/>
    </location>
</feature>
<dbReference type="PANTHER" id="PTHR33164">
    <property type="entry name" value="TRANSCRIPTIONAL REGULATOR, MARR FAMILY"/>
    <property type="match status" value="1"/>
</dbReference>
<gene>
    <name evidence="2" type="ORF">SAMN04488026_103460</name>
</gene>
<dbReference type="PROSITE" id="PS50995">
    <property type="entry name" value="HTH_MARR_2"/>
    <property type="match status" value="1"/>
</dbReference>
<dbReference type="GO" id="GO:0003700">
    <property type="term" value="F:DNA-binding transcription factor activity"/>
    <property type="evidence" value="ECO:0007669"/>
    <property type="project" value="InterPro"/>
</dbReference>
<dbReference type="Proteomes" id="UP000199382">
    <property type="component" value="Unassembled WGS sequence"/>
</dbReference>
<dbReference type="NCBIfam" id="TIGR02337">
    <property type="entry name" value="HpaR"/>
    <property type="match status" value="1"/>
</dbReference>
<evidence type="ECO:0000313" key="3">
    <source>
        <dbReference type="Proteomes" id="UP000199382"/>
    </source>
</evidence>
<organism evidence="2 3">
    <name type="scientific">Aliiruegeria lutimaris</name>
    <dbReference type="NCBI Taxonomy" id="571298"/>
    <lineage>
        <taxon>Bacteria</taxon>
        <taxon>Pseudomonadati</taxon>
        <taxon>Pseudomonadota</taxon>
        <taxon>Alphaproteobacteria</taxon>
        <taxon>Rhodobacterales</taxon>
        <taxon>Roseobacteraceae</taxon>
        <taxon>Aliiruegeria</taxon>
    </lineage>
</organism>
<dbReference type="GO" id="GO:0006950">
    <property type="term" value="P:response to stress"/>
    <property type="evidence" value="ECO:0007669"/>
    <property type="project" value="TreeGrafter"/>
</dbReference>
<dbReference type="SMART" id="SM00347">
    <property type="entry name" value="HTH_MARR"/>
    <property type="match status" value="1"/>
</dbReference>
<protein>
    <submittedName>
        <fullName evidence="2">Transcriptional regulator, MarR family</fullName>
    </submittedName>
</protein>
<dbReference type="STRING" id="571298.SAMN04488026_103460"/>
<dbReference type="PANTHER" id="PTHR33164:SF13">
    <property type="entry name" value="4-HYDROXYPHENYLACETATE CATABOLISM PROTEIN"/>
    <property type="match status" value="1"/>
</dbReference>
<dbReference type="InterPro" id="IPR039422">
    <property type="entry name" value="MarR/SlyA-like"/>
</dbReference>
<dbReference type="SUPFAM" id="SSF46785">
    <property type="entry name" value="Winged helix' DNA-binding domain"/>
    <property type="match status" value="1"/>
</dbReference>
<dbReference type="AlphaFoldDB" id="A0A1G9A8A5"/>